<evidence type="ECO:0000313" key="1">
    <source>
        <dbReference type="EMBL" id="EJP72441.1"/>
    </source>
</evidence>
<dbReference type="HOGENOM" id="CLU_2234706_0_0_6"/>
<dbReference type="Proteomes" id="UP000010116">
    <property type="component" value="Unassembled WGS sequence"/>
</dbReference>
<organism evidence="1 2">
    <name type="scientific">SAR86 cluster bacterium SAR86B</name>
    <dbReference type="NCBI Taxonomy" id="1123867"/>
    <lineage>
        <taxon>Bacteria</taxon>
        <taxon>Pseudomonadati</taxon>
        <taxon>Pseudomonadota</taxon>
        <taxon>Gammaproteobacteria</taxon>
        <taxon>SAR86 cluster</taxon>
    </lineage>
</organism>
<dbReference type="EMBL" id="JH611193">
    <property type="protein sequence ID" value="EJP72441.1"/>
    <property type="molecule type" value="Genomic_DNA"/>
</dbReference>
<name>J5KHK1_9GAMM</name>
<accession>J5KHK1</accession>
<reference evidence="1 2" key="1">
    <citation type="journal article" date="2012" name="ISME J.">
        <title>Genomic insights to SAR86, an abundant and uncultivated marine bacterial lineage.</title>
        <authorList>
            <person name="Dupont C.L."/>
            <person name="Rusch D.B."/>
            <person name="Yooseph S."/>
            <person name="Lombardo M.J."/>
            <person name="Richter R.A."/>
            <person name="Valas R."/>
            <person name="Novotny M."/>
            <person name="Yee-Greenbaum J."/>
            <person name="Selengut J.D."/>
            <person name="Haft D.H."/>
            <person name="Halpern A.L."/>
            <person name="Lasken R.S."/>
            <person name="Nealson K."/>
            <person name="Friedman R."/>
            <person name="Venter J.C."/>
        </authorList>
    </citation>
    <scope>NUCLEOTIDE SEQUENCE [LARGE SCALE GENOMIC DNA]</scope>
</reference>
<gene>
    <name evidence="1" type="ORF">NT02SARS_1321</name>
</gene>
<proteinExistence type="predicted"/>
<protein>
    <submittedName>
        <fullName evidence="1">Uncharacterized protein</fullName>
    </submittedName>
</protein>
<dbReference type="AlphaFoldDB" id="J5KHK1"/>
<evidence type="ECO:0000313" key="2">
    <source>
        <dbReference type="Proteomes" id="UP000010116"/>
    </source>
</evidence>
<sequence>MEVNMKYIMSLVALTLIATHVDADHHFQSKSIKSFSINNDGIITLNTRASSFQADLNNCSMSKLKQLENVSIYTHSAIVKENTKVSFLSNSGTMTGCKVNNIVKL</sequence>